<organism evidence="2 3">
    <name type="scientific">Paraglaciecola chathamensis</name>
    <dbReference type="NCBI Taxonomy" id="368405"/>
    <lineage>
        <taxon>Bacteria</taxon>
        <taxon>Pseudomonadati</taxon>
        <taxon>Pseudomonadota</taxon>
        <taxon>Gammaproteobacteria</taxon>
        <taxon>Alteromonadales</taxon>
        <taxon>Alteromonadaceae</taxon>
        <taxon>Paraglaciecola</taxon>
    </lineage>
</organism>
<reference evidence="2" key="2">
    <citation type="submission" date="2020-09" db="EMBL/GenBank/DDBJ databases">
        <authorList>
            <person name="Sun Q."/>
            <person name="Kim S."/>
        </authorList>
    </citation>
    <scope>NUCLEOTIDE SEQUENCE</scope>
    <source>
        <strain evidence="2">KCTC 32337</strain>
    </source>
</reference>
<sequence>MNDRKEYSIAVILHATGRARYEGKKERDIADYLGVDPSNISKYKNGKSILSPNNIRLLIKKYGQPVRESGLYLETEICDTIESYIARTEKRLINGITQVLSDYFNNSQVLTSLADIVSDHVVEPPFVFSSGCAPRNVPRVLAWLAENINTEVFIHWYESYLRHMASQSKDDIQKHHFIEPKELRLGQQSDEWQKSMIDQFDNPLMHLLGYYHQLDPTFSVAAPAPTPVTPDIRTIHEVVLTGSPILTMRSDALNVDISPIDLFMKTQPVATPSMLLNERNKEIPPDSVKYLYGALNKAILRKSEVELYLNPDMQYRVKITETWGDDNVSTVIIRRLPADRIVENYTQLQEFFLVSISKATDLKTAIAERGGFLPGVTLL</sequence>
<proteinExistence type="predicted"/>
<evidence type="ECO:0000313" key="2">
    <source>
        <dbReference type="EMBL" id="GGZ83189.1"/>
    </source>
</evidence>
<accession>A0A8H9IF22</accession>
<dbReference type="Pfam" id="PF01381">
    <property type="entry name" value="HTH_3"/>
    <property type="match status" value="1"/>
</dbReference>
<protein>
    <recommendedName>
        <fullName evidence="1">HTH cro/C1-type domain-containing protein</fullName>
    </recommendedName>
</protein>
<dbReference type="AlphaFoldDB" id="A0A8H9IF22"/>
<evidence type="ECO:0000313" key="3">
    <source>
        <dbReference type="Proteomes" id="UP000622604"/>
    </source>
</evidence>
<dbReference type="RefSeq" id="WP_191867356.1">
    <property type="nucleotide sequence ID" value="NZ_BMZC01000023.1"/>
</dbReference>
<dbReference type="SUPFAM" id="SSF47413">
    <property type="entry name" value="lambda repressor-like DNA-binding domains"/>
    <property type="match status" value="1"/>
</dbReference>
<feature type="domain" description="HTH cro/C1-type" evidence="1">
    <location>
        <begin position="27"/>
        <end position="69"/>
    </location>
</feature>
<dbReference type="InterPro" id="IPR001387">
    <property type="entry name" value="Cro/C1-type_HTH"/>
</dbReference>
<dbReference type="PROSITE" id="PS50943">
    <property type="entry name" value="HTH_CROC1"/>
    <property type="match status" value="1"/>
</dbReference>
<name>A0A8H9IF22_9ALTE</name>
<dbReference type="Proteomes" id="UP000622604">
    <property type="component" value="Unassembled WGS sequence"/>
</dbReference>
<reference evidence="2" key="1">
    <citation type="journal article" date="2014" name="Int. J. Syst. Evol. Microbiol.">
        <title>Complete genome sequence of Corynebacterium casei LMG S-19264T (=DSM 44701T), isolated from a smear-ripened cheese.</title>
        <authorList>
            <consortium name="US DOE Joint Genome Institute (JGI-PGF)"/>
            <person name="Walter F."/>
            <person name="Albersmeier A."/>
            <person name="Kalinowski J."/>
            <person name="Ruckert C."/>
        </authorList>
    </citation>
    <scope>NUCLEOTIDE SEQUENCE</scope>
    <source>
        <strain evidence="2">KCTC 32337</strain>
    </source>
</reference>
<dbReference type="CDD" id="cd00093">
    <property type="entry name" value="HTH_XRE"/>
    <property type="match status" value="1"/>
</dbReference>
<comment type="caution">
    <text evidence="2">The sequence shown here is derived from an EMBL/GenBank/DDBJ whole genome shotgun (WGS) entry which is preliminary data.</text>
</comment>
<dbReference type="EMBL" id="BMZC01000023">
    <property type="protein sequence ID" value="GGZ83189.1"/>
    <property type="molecule type" value="Genomic_DNA"/>
</dbReference>
<gene>
    <name evidence="2" type="ORF">GCM10011274_46020</name>
</gene>
<dbReference type="GO" id="GO:0003677">
    <property type="term" value="F:DNA binding"/>
    <property type="evidence" value="ECO:0007669"/>
    <property type="project" value="InterPro"/>
</dbReference>
<evidence type="ECO:0000259" key="1">
    <source>
        <dbReference type="PROSITE" id="PS50943"/>
    </source>
</evidence>
<dbReference type="InterPro" id="IPR010982">
    <property type="entry name" value="Lambda_DNA-bd_dom_sf"/>
</dbReference>